<evidence type="ECO:0000256" key="5">
    <source>
        <dbReference type="ARBA" id="ARBA00022826"/>
    </source>
</evidence>
<sequence length="516" mass="56628">MKRRAFFLLETGKASTTSTKRIRGLIILTVLLSVTGAMVETTVVEVADPTFRYALYMLGFTSEMLAAAMMLVDLVMRTWACTVDSRLSKHRTFVPGVWKSNDRPGCSVSCGPPPGALEVDSLGHVVNPDEPHQDERPRRCGVKCIGRLQYTVRPWNILELSTFVPVLIWVVSAGSLPVFGLSQWAHGLRFLRLLRVVVLRRMFAGVRLLFKVVTSKARELSSALMMALIVSIIVGSAVYELERPRAAKTPFRTLFDGAYWSTISLSTVRRREAGVLPTPTPRCFARRVGFGDVAPQRLMGRIVTTAAVAVLVGVFTLPAGVISSGFVELTDRARHARREAVAKMERVYRRLQARTLMRRWHVLSDAARLSQEARSRSKRLMSFKSSTRRLSVAGNVLSRQGDGADSADSVVAPTSISRASSAGFEGGFGAVPVPAMTPRAMRMTLSRTEELRSLCALDDELESTVGAMNRAQLRRLVAGLDVLRRCGGNDAVLFETLGKHINAEEQLIVGAEAGGR</sequence>
<reference evidence="13 14" key="1">
    <citation type="submission" date="2019-07" db="EMBL/GenBank/DDBJ databases">
        <title>Genomes of Cafeteria roenbergensis.</title>
        <authorList>
            <person name="Fischer M.G."/>
            <person name="Hackl T."/>
            <person name="Roman M."/>
        </authorList>
    </citation>
    <scope>NUCLEOTIDE SEQUENCE [LARGE SCALE GENOMIC DNA]</scope>
    <source>
        <strain evidence="13 14">BVI</strain>
    </source>
</reference>
<evidence type="ECO:0000256" key="8">
    <source>
        <dbReference type="ARBA" id="ARBA00023065"/>
    </source>
</evidence>
<feature type="transmembrane region" description="Helical" evidence="11">
    <location>
        <begin position="21"/>
        <end position="39"/>
    </location>
</feature>
<feature type="transmembrane region" description="Helical" evidence="11">
    <location>
        <begin position="157"/>
        <end position="178"/>
    </location>
</feature>
<dbReference type="AlphaFoldDB" id="A0A5A8CQL7"/>
<evidence type="ECO:0000256" key="10">
    <source>
        <dbReference type="ARBA" id="ARBA00023303"/>
    </source>
</evidence>
<keyword evidence="8" id="KW-0406">Ion transport</keyword>
<proteinExistence type="predicted"/>
<feature type="transmembrane region" description="Helical" evidence="11">
    <location>
        <begin position="222"/>
        <end position="239"/>
    </location>
</feature>
<comment type="caution">
    <text evidence="13">The sequence shown here is derived from an EMBL/GenBank/DDBJ whole genome shotgun (WGS) entry which is preliminary data.</text>
</comment>
<evidence type="ECO:0000256" key="6">
    <source>
        <dbReference type="ARBA" id="ARBA00022958"/>
    </source>
</evidence>
<keyword evidence="5" id="KW-0631">Potassium channel</keyword>
<dbReference type="InterPro" id="IPR005821">
    <property type="entry name" value="Ion_trans_dom"/>
</dbReference>
<keyword evidence="7 11" id="KW-1133">Transmembrane helix</keyword>
<comment type="subcellular location">
    <subcellularLocation>
        <location evidence="1">Membrane</location>
        <topology evidence="1">Multi-pass membrane protein</topology>
    </subcellularLocation>
</comment>
<protein>
    <recommendedName>
        <fullName evidence="12">Ion transport domain-containing protein</fullName>
    </recommendedName>
</protein>
<dbReference type="Gene3D" id="1.10.287.70">
    <property type="match status" value="1"/>
</dbReference>
<keyword evidence="14" id="KW-1185">Reference proteome</keyword>
<dbReference type="GO" id="GO:0001508">
    <property type="term" value="P:action potential"/>
    <property type="evidence" value="ECO:0007669"/>
    <property type="project" value="TreeGrafter"/>
</dbReference>
<dbReference type="EMBL" id="VLTN01000010">
    <property type="protein sequence ID" value="KAA0154734.1"/>
    <property type="molecule type" value="Genomic_DNA"/>
</dbReference>
<dbReference type="Proteomes" id="UP000323011">
    <property type="component" value="Unassembled WGS sequence"/>
</dbReference>
<gene>
    <name evidence="13" type="ORF">FNF29_02263</name>
</gene>
<evidence type="ECO:0000313" key="13">
    <source>
        <dbReference type="EMBL" id="KAA0154734.1"/>
    </source>
</evidence>
<dbReference type="GO" id="GO:0008076">
    <property type="term" value="C:voltage-gated potassium channel complex"/>
    <property type="evidence" value="ECO:0007669"/>
    <property type="project" value="InterPro"/>
</dbReference>
<evidence type="ECO:0000313" key="14">
    <source>
        <dbReference type="Proteomes" id="UP000323011"/>
    </source>
</evidence>
<evidence type="ECO:0000256" key="3">
    <source>
        <dbReference type="ARBA" id="ARBA00022538"/>
    </source>
</evidence>
<dbReference type="GO" id="GO:0005249">
    <property type="term" value="F:voltage-gated potassium channel activity"/>
    <property type="evidence" value="ECO:0007669"/>
    <property type="project" value="InterPro"/>
</dbReference>
<accession>A0A5A8CQL7</accession>
<keyword evidence="2" id="KW-0813">Transport</keyword>
<keyword evidence="10" id="KW-0407">Ion channel</keyword>
<feature type="transmembrane region" description="Helical" evidence="11">
    <location>
        <begin position="51"/>
        <end position="76"/>
    </location>
</feature>
<keyword evidence="9 11" id="KW-0472">Membrane</keyword>
<organism evidence="13 14">
    <name type="scientific">Cafeteria roenbergensis</name>
    <name type="common">Marine flagellate</name>
    <dbReference type="NCBI Taxonomy" id="33653"/>
    <lineage>
        <taxon>Eukaryota</taxon>
        <taxon>Sar</taxon>
        <taxon>Stramenopiles</taxon>
        <taxon>Bigyra</taxon>
        <taxon>Opalozoa</taxon>
        <taxon>Bicosoecida</taxon>
        <taxon>Cafeteriaceae</taxon>
        <taxon>Cafeteria</taxon>
    </lineage>
</organism>
<evidence type="ECO:0000259" key="12">
    <source>
        <dbReference type="Pfam" id="PF00520"/>
    </source>
</evidence>
<feature type="transmembrane region" description="Helical" evidence="11">
    <location>
        <begin position="302"/>
        <end position="327"/>
    </location>
</feature>
<dbReference type="PRINTS" id="PR00169">
    <property type="entry name" value="KCHANNEL"/>
</dbReference>
<name>A0A5A8CQL7_CAFRO</name>
<evidence type="ECO:0000256" key="9">
    <source>
        <dbReference type="ARBA" id="ARBA00023136"/>
    </source>
</evidence>
<evidence type="ECO:0000256" key="2">
    <source>
        <dbReference type="ARBA" id="ARBA00022448"/>
    </source>
</evidence>
<dbReference type="PANTHER" id="PTHR11537">
    <property type="entry name" value="VOLTAGE-GATED POTASSIUM CHANNEL"/>
    <property type="match status" value="1"/>
</dbReference>
<dbReference type="InterPro" id="IPR028325">
    <property type="entry name" value="VG_K_chnl"/>
</dbReference>
<dbReference type="Pfam" id="PF00520">
    <property type="entry name" value="Ion_trans"/>
    <property type="match status" value="1"/>
</dbReference>
<dbReference type="SUPFAM" id="SSF81324">
    <property type="entry name" value="Voltage-gated potassium channels"/>
    <property type="match status" value="1"/>
</dbReference>
<dbReference type="PANTHER" id="PTHR11537:SF254">
    <property type="entry name" value="POTASSIUM VOLTAGE-GATED CHANNEL PROTEIN SHAB"/>
    <property type="match status" value="1"/>
</dbReference>
<feature type="domain" description="Ion transport" evidence="12">
    <location>
        <begin position="25"/>
        <end position="333"/>
    </location>
</feature>
<evidence type="ECO:0000256" key="4">
    <source>
        <dbReference type="ARBA" id="ARBA00022692"/>
    </source>
</evidence>
<evidence type="ECO:0000256" key="1">
    <source>
        <dbReference type="ARBA" id="ARBA00004141"/>
    </source>
</evidence>
<keyword evidence="4 11" id="KW-0812">Transmembrane</keyword>
<evidence type="ECO:0000256" key="7">
    <source>
        <dbReference type="ARBA" id="ARBA00022989"/>
    </source>
</evidence>
<keyword evidence="6" id="KW-0630">Potassium</keyword>
<evidence type="ECO:0000256" key="11">
    <source>
        <dbReference type="SAM" id="Phobius"/>
    </source>
</evidence>
<keyword evidence="3" id="KW-0633">Potassium transport</keyword>